<protein>
    <submittedName>
        <fullName evidence="2">Uncharacterized protein</fullName>
    </submittedName>
</protein>
<proteinExistence type="predicted"/>
<name>A0A0D0DGC0_9AGAM</name>
<keyword evidence="3" id="KW-1185">Reference proteome</keyword>
<evidence type="ECO:0000313" key="3">
    <source>
        <dbReference type="Proteomes" id="UP000054538"/>
    </source>
</evidence>
<accession>A0A0D0DGC0</accession>
<dbReference type="Proteomes" id="UP000054538">
    <property type="component" value="Unassembled WGS sequence"/>
</dbReference>
<reference evidence="3" key="2">
    <citation type="submission" date="2015-01" db="EMBL/GenBank/DDBJ databases">
        <title>Evolutionary Origins and Diversification of the Mycorrhizal Mutualists.</title>
        <authorList>
            <consortium name="DOE Joint Genome Institute"/>
            <consortium name="Mycorrhizal Genomics Consortium"/>
            <person name="Kohler A."/>
            <person name="Kuo A."/>
            <person name="Nagy L.G."/>
            <person name="Floudas D."/>
            <person name="Copeland A."/>
            <person name="Barry K.W."/>
            <person name="Cichocki N."/>
            <person name="Veneault-Fourrey C."/>
            <person name="LaButti K."/>
            <person name="Lindquist E.A."/>
            <person name="Lipzen A."/>
            <person name="Lundell T."/>
            <person name="Morin E."/>
            <person name="Murat C."/>
            <person name="Riley R."/>
            <person name="Ohm R."/>
            <person name="Sun H."/>
            <person name="Tunlid A."/>
            <person name="Henrissat B."/>
            <person name="Grigoriev I.V."/>
            <person name="Hibbett D.S."/>
            <person name="Martin F."/>
        </authorList>
    </citation>
    <scope>NUCLEOTIDE SEQUENCE [LARGE SCALE GENOMIC DNA]</scope>
    <source>
        <strain evidence="3">Ve08.2h10</strain>
    </source>
</reference>
<dbReference type="InParanoid" id="A0A0D0DGC0"/>
<dbReference type="AlphaFoldDB" id="A0A0D0DGC0"/>
<dbReference type="HOGENOM" id="CLU_192617_0_0_1"/>
<organism evidence="2 3">
    <name type="scientific">Paxillus rubicundulus Ve08.2h10</name>
    <dbReference type="NCBI Taxonomy" id="930991"/>
    <lineage>
        <taxon>Eukaryota</taxon>
        <taxon>Fungi</taxon>
        <taxon>Dikarya</taxon>
        <taxon>Basidiomycota</taxon>
        <taxon>Agaricomycotina</taxon>
        <taxon>Agaricomycetes</taxon>
        <taxon>Agaricomycetidae</taxon>
        <taxon>Boletales</taxon>
        <taxon>Paxilineae</taxon>
        <taxon>Paxillaceae</taxon>
        <taxon>Paxillus</taxon>
    </lineage>
</organism>
<dbReference type="EMBL" id="KN827227">
    <property type="protein sequence ID" value="KIK76930.1"/>
    <property type="molecule type" value="Genomic_DNA"/>
</dbReference>
<evidence type="ECO:0000313" key="2">
    <source>
        <dbReference type="EMBL" id="KIK76930.1"/>
    </source>
</evidence>
<reference evidence="2 3" key="1">
    <citation type="submission" date="2014-04" db="EMBL/GenBank/DDBJ databases">
        <authorList>
            <consortium name="DOE Joint Genome Institute"/>
            <person name="Kuo A."/>
            <person name="Kohler A."/>
            <person name="Jargeat P."/>
            <person name="Nagy L.G."/>
            <person name="Floudas D."/>
            <person name="Copeland A."/>
            <person name="Barry K.W."/>
            <person name="Cichocki N."/>
            <person name="Veneault-Fourrey C."/>
            <person name="LaButti K."/>
            <person name="Lindquist E.A."/>
            <person name="Lipzen A."/>
            <person name="Lundell T."/>
            <person name="Morin E."/>
            <person name="Murat C."/>
            <person name="Sun H."/>
            <person name="Tunlid A."/>
            <person name="Henrissat B."/>
            <person name="Grigoriev I.V."/>
            <person name="Hibbett D.S."/>
            <person name="Martin F."/>
            <person name="Nordberg H.P."/>
            <person name="Cantor M.N."/>
            <person name="Hua S.X."/>
        </authorList>
    </citation>
    <scope>NUCLEOTIDE SEQUENCE [LARGE SCALE GENOMIC DNA]</scope>
    <source>
        <strain evidence="2 3">Ve08.2h10</strain>
    </source>
</reference>
<feature type="region of interest" description="Disordered" evidence="1">
    <location>
        <begin position="23"/>
        <end position="46"/>
    </location>
</feature>
<evidence type="ECO:0000256" key="1">
    <source>
        <dbReference type="SAM" id="MobiDB-lite"/>
    </source>
</evidence>
<gene>
    <name evidence="2" type="ORF">PAXRUDRAFT_168378</name>
</gene>
<sequence length="69" mass="7678">MSCLVTHAKNANQHPGQVVLDLKQKKHTSEQKQADDAQAETMQKGQEAVRQHDIDHLASIMDESAQKEA</sequence>
<dbReference type="OrthoDB" id="2693234at2759"/>